<reference evidence="19" key="1">
    <citation type="journal article" date="2019" name="Int. J. Syst. Evol. Microbiol.">
        <title>The Global Catalogue of Microorganisms (GCM) 10K type strain sequencing project: providing services to taxonomists for standard genome sequencing and annotation.</title>
        <authorList>
            <consortium name="The Broad Institute Genomics Platform"/>
            <consortium name="The Broad Institute Genome Sequencing Center for Infectious Disease"/>
            <person name="Wu L."/>
            <person name="Ma J."/>
        </authorList>
    </citation>
    <scope>NUCLEOTIDE SEQUENCE [LARGE SCALE GENOMIC DNA]</scope>
    <source>
        <strain evidence="19">CGMCC 1.15790</strain>
    </source>
</reference>
<dbReference type="Gene3D" id="3.30.565.10">
    <property type="entry name" value="Histidine kinase-like ATPase, C-terminal domain"/>
    <property type="match status" value="1"/>
</dbReference>
<evidence type="ECO:0000256" key="11">
    <source>
        <dbReference type="ARBA" id="ARBA00022989"/>
    </source>
</evidence>
<dbReference type="InterPro" id="IPR003661">
    <property type="entry name" value="HisK_dim/P_dom"/>
</dbReference>
<dbReference type="Pfam" id="PF02518">
    <property type="entry name" value="HATPase_c"/>
    <property type="match status" value="1"/>
</dbReference>
<protein>
    <recommendedName>
        <fullName evidence="3">histidine kinase</fullName>
        <ecNumber evidence="3">2.7.13.3</ecNumber>
    </recommendedName>
</protein>
<dbReference type="SUPFAM" id="SSF55874">
    <property type="entry name" value="ATPase domain of HSP90 chaperone/DNA topoisomerase II/histidine kinase"/>
    <property type="match status" value="1"/>
</dbReference>
<dbReference type="Pfam" id="PF00672">
    <property type="entry name" value="HAMP"/>
    <property type="match status" value="1"/>
</dbReference>
<comment type="subcellular location">
    <subcellularLocation>
        <location evidence="2">Cell membrane</location>
        <topology evidence="2">Multi-pass membrane protein</topology>
    </subcellularLocation>
</comment>
<gene>
    <name evidence="18" type="ORF">ACFPTR_03720</name>
</gene>
<keyword evidence="11 15" id="KW-1133">Transmembrane helix</keyword>
<comment type="catalytic activity">
    <reaction evidence="1">
        <text>ATP + protein L-histidine = ADP + protein N-phospho-L-histidine.</text>
        <dbReference type="EC" id="2.7.13.3"/>
    </reaction>
</comment>
<keyword evidence="4" id="KW-1003">Cell membrane</keyword>
<evidence type="ECO:0000256" key="2">
    <source>
        <dbReference type="ARBA" id="ARBA00004651"/>
    </source>
</evidence>
<evidence type="ECO:0000259" key="16">
    <source>
        <dbReference type="PROSITE" id="PS50109"/>
    </source>
</evidence>
<evidence type="ECO:0000256" key="5">
    <source>
        <dbReference type="ARBA" id="ARBA00022553"/>
    </source>
</evidence>
<accession>A0ABW0U5U9</accession>
<dbReference type="EMBL" id="JBHSPF010000017">
    <property type="protein sequence ID" value="MFC5628001.1"/>
    <property type="molecule type" value="Genomic_DNA"/>
</dbReference>
<feature type="domain" description="Histidine kinase" evidence="16">
    <location>
        <begin position="162"/>
        <end position="382"/>
    </location>
</feature>
<dbReference type="Gene3D" id="1.10.287.130">
    <property type="match status" value="1"/>
</dbReference>
<name>A0ABW0U5U9_9BACI</name>
<dbReference type="InterPro" id="IPR005467">
    <property type="entry name" value="His_kinase_dom"/>
</dbReference>
<evidence type="ECO:0000256" key="4">
    <source>
        <dbReference type="ARBA" id="ARBA00022475"/>
    </source>
</evidence>
<dbReference type="GO" id="GO:0016301">
    <property type="term" value="F:kinase activity"/>
    <property type="evidence" value="ECO:0007669"/>
    <property type="project" value="UniProtKB-KW"/>
</dbReference>
<evidence type="ECO:0000256" key="7">
    <source>
        <dbReference type="ARBA" id="ARBA00022692"/>
    </source>
</evidence>
<keyword evidence="6" id="KW-0808">Transferase</keyword>
<evidence type="ECO:0000256" key="15">
    <source>
        <dbReference type="SAM" id="Phobius"/>
    </source>
</evidence>
<keyword evidence="9 18" id="KW-0418">Kinase</keyword>
<sequence>MSKKAEIVHKSSNFLMNRVIILSIRKRLILTNIGMIVIPIICFFAVEIMLGYVFFVINNGKPTGRELELFIRVRFILMIIIFALTNGLLTYLVSRSILTPINKLSIAVKKISKGDLEYSIQSNKKDELGELTNTFEAMRIKLKDAKEAQLQYEQNRQELIASISHDLKTPLTSIKGYITGIQDGVAHTPEKLKKYLDTIYKTANDMDELIDELFLYSKLDLQKVPFHFEKVDLYTFFADFVDELSFHLEKEQGTAMLVANREDSYLVKADRDKLKRAVTNIVQNSLKYINKNKKKIKVFLTSEPNHVTVEIRDNGMGIKKEDLPHIFESFYRIDTSRNSSTGGSGLGLSIVKKIIEGHDGHVWTQSELEKGTSIYFTLKKVT</sequence>
<evidence type="ECO:0000256" key="14">
    <source>
        <dbReference type="SAM" id="Coils"/>
    </source>
</evidence>
<dbReference type="CDD" id="cd00075">
    <property type="entry name" value="HATPase"/>
    <property type="match status" value="1"/>
</dbReference>
<dbReference type="PANTHER" id="PTHR45528">
    <property type="entry name" value="SENSOR HISTIDINE KINASE CPXA"/>
    <property type="match status" value="1"/>
</dbReference>
<dbReference type="CDD" id="cd06225">
    <property type="entry name" value="HAMP"/>
    <property type="match status" value="1"/>
</dbReference>
<comment type="caution">
    <text evidence="18">The sequence shown here is derived from an EMBL/GenBank/DDBJ whole genome shotgun (WGS) entry which is preliminary data.</text>
</comment>
<dbReference type="SUPFAM" id="SSF158472">
    <property type="entry name" value="HAMP domain-like"/>
    <property type="match status" value="1"/>
</dbReference>
<feature type="coiled-coil region" evidence="14">
    <location>
        <begin position="128"/>
        <end position="162"/>
    </location>
</feature>
<dbReference type="SUPFAM" id="SSF47384">
    <property type="entry name" value="Homodimeric domain of signal transducing histidine kinase"/>
    <property type="match status" value="1"/>
</dbReference>
<dbReference type="InterPro" id="IPR003594">
    <property type="entry name" value="HATPase_dom"/>
</dbReference>
<dbReference type="PROSITE" id="PS50885">
    <property type="entry name" value="HAMP"/>
    <property type="match status" value="1"/>
</dbReference>
<dbReference type="CDD" id="cd00082">
    <property type="entry name" value="HisKA"/>
    <property type="match status" value="1"/>
</dbReference>
<dbReference type="Pfam" id="PF00512">
    <property type="entry name" value="HisKA"/>
    <property type="match status" value="1"/>
</dbReference>
<keyword evidence="10" id="KW-0067">ATP-binding</keyword>
<keyword evidence="19" id="KW-1185">Reference proteome</keyword>
<evidence type="ECO:0000313" key="18">
    <source>
        <dbReference type="EMBL" id="MFC5628001.1"/>
    </source>
</evidence>
<dbReference type="EC" id="2.7.13.3" evidence="3"/>
<dbReference type="SMART" id="SM00388">
    <property type="entry name" value="HisKA"/>
    <property type="match status" value="1"/>
</dbReference>
<evidence type="ECO:0000256" key="6">
    <source>
        <dbReference type="ARBA" id="ARBA00022679"/>
    </source>
</evidence>
<dbReference type="InterPro" id="IPR004358">
    <property type="entry name" value="Sig_transdc_His_kin-like_C"/>
</dbReference>
<dbReference type="SMART" id="SM00304">
    <property type="entry name" value="HAMP"/>
    <property type="match status" value="1"/>
</dbReference>
<organism evidence="18 19">
    <name type="scientific">Aliibacillus thermotolerans</name>
    <dbReference type="NCBI Taxonomy" id="1834418"/>
    <lineage>
        <taxon>Bacteria</taxon>
        <taxon>Bacillati</taxon>
        <taxon>Bacillota</taxon>
        <taxon>Bacilli</taxon>
        <taxon>Bacillales</taxon>
        <taxon>Bacillaceae</taxon>
        <taxon>Aliibacillus</taxon>
    </lineage>
</organism>
<evidence type="ECO:0000256" key="10">
    <source>
        <dbReference type="ARBA" id="ARBA00022840"/>
    </source>
</evidence>
<feature type="domain" description="HAMP" evidence="17">
    <location>
        <begin position="95"/>
        <end position="147"/>
    </location>
</feature>
<keyword evidence="12" id="KW-0902">Two-component regulatory system</keyword>
<dbReference type="PANTHER" id="PTHR45528:SF1">
    <property type="entry name" value="SENSOR HISTIDINE KINASE CPXA"/>
    <property type="match status" value="1"/>
</dbReference>
<evidence type="ECO:0000256" key="12">
    <source>
        <dbReference type="ARBA" id="ARBA00023012"/>
    </source>
</evidence>
<proteinExistence type="predicted"/>
<dbReference type="InterPro" id="IPR036097">
    <property type="entry name" value="HisK_dim/P_sf"/>
</dbReference>
<keyword evidence="5" id="KW-0597">Phosphoprotein</keyword>
<evidence type="ECO:0000259" key="17">
    <source>
        <dbReference type="PROSITE" id="PS50885"/>
    </source>
</evidence>
<dbReference type="InterPro" id="IPR003660">
    <property type="entry name" value="HAMP_dom"/>
</dbReference>
<dbReference type="PROSITE" id="PS50109">
    <property type="entry name" value="HIS_KIN"/>
    <property type="match status" value="1"/>
</dbReference>
<dbReference type="Gene3D" id="6.10.340.10">
    <property type="match status" value="1"/>
</dbReference>
<dbReference type="SMART" id="SM00387">
    <property type="entry name" value="HATPase_c"/>
    <property type="match status" value="1"/>
</dbReference>
<evidence type="ECO:0000256" key="13">
    <source>
        <dbReference type="ARBA" id="ARBA00023136"/>
    </source>
</evidence>
<dbReference type="Proteomes" id="UP001596143">
    <property type="component" value="Unassembled WGS sequence"/>
</dbReference>
<dbReference type="RefSeq" id="WP_270896700.1">
    <property type="nucleotide sequence ID" value="NZ_JBHSPF010000017.1"/>
</dbReference>
<evidence type="ECO:0000256" key="3">
    <source>
        <dbReference type="ARBA" id="ARBA00012438"/>
    </source>
</evidence>
<dbReference type="PRINTS" id="PR00344">
    <property type="entry name" value="BCTRLSENSOR"/>
</dbReference>
<evidence type="ECO:0000256" key="8">
    <source>
        <dbReference type="ARBA" id="ARBA00022741"/>
    </source>
</evidence>
<evidence type="ECO:0000256" key="1">
    <source>
        <dbReference type="ARBA" id="ARBA00000085"/>
    </source>
</evidence>
<keyword evidence="8" id="KW-0547">Nucleotide-binding</keyword>
<evidence type="ECO:0000256" key="9">
    <source>
        <dbReference type="ARBA" id="ARBA00022777"/>
    </source>
</evidence>
<feature type="transmembrane region" description="Helical" evidence="15">
    <location>
        <begin position="75"/>
        <end position="93"/>
    </location>
</feature>
<dbReference type="InterPro" id="IPR050398">
    <property type="entry name" value="HssS/ArlS-like"/>
</dbReference>
<dbReference type="InterPro" id="IPR036890">
    <property type="entry name" value="HATPase_C_sf"/>
</dbReference>
<evidence type="ECO:0000313" key="19">
    <source>
        <dbReference type="Proteomes" id="UP001596143"/>
    </source>
</evidence>
<keyword evidence="13 15" id="KW-0472">Membrane</keyword>
<keyword evidence="14" id="KW-0175">Coiled coil</keyword>
<keyword evidence="7 15" id="KW-0812">Transmembrane</keyword>
<feature type="transmembrane region" description="Helical" evidence="15">
    <location>
        <begin position="28"/>
        <end position="55"/>
    </location>
</feature>